<evidence type="ECO:0000256" key="4">
    <source>
        <dbReference type="ARBA" id="ARBA00022989"/>
    </source>
</evidence>
<feature type="transmembrane region" description="Helical" evidence="6">
    <location>
        <begin position="336"/>
        <end position="366"/>
    </location>
</feature>
<dbReference type="EMBL" id="CP129971">
    <property type="protein sequence ID" value="WMN12996.1"/>
    <property type="molecule type" value="Genomic_DNA"/>
</dbReference>
<evidence type="ECO:0000256" key="1">
    <source>
        <dbReference type="ARBA" id="ARBA00004651"/>
    </source>
</evidence>
<feature type="transmembrane region" description="Helical" evidence="6">
    <location>
        <begin position="430"/>
        <end position="453"/>
    </location>
</feature>
<dbReference type="InterPro" id="IPR050250">
    <property type="entry name" value="Macrolide_Exporter_MacB"/>
</dbReference>
<feature type="transmembrane region" description="Helical" evidence="6">
    <location>
        <begin position="386"/>
        <end position="409"/>
    </location>
</feature>
<dbReference type="InterPro" id="IPR025857">
    <property type="entry name" value="MacB_PCD"/>
</dbReference>
<dbReference type="Proteomes" id="UP001230496">
    <property type="component" value="Chromosome"/>
</dbReference>
<dbReference type="GO" id="GO:0005886">
    <property type="term" value="C:plasma membrane"/>
    <property type="evidence" value="ECO:0007669"/>
    <property type="project" value="UniProtKB-SubCell"/>
</dbReference>
<dbReference type="InterPro" id="IPR003838">
    <property type="entry name" value="ABC3_permease_C"/>
</dbReference>
<feature type="domain" description="ABC3 transporter permease C-terminal" evidence="7">
    <location>
        <begin position="295"/>
        <end position="411"/>
    </location>
</feature>
<evidence type="ECO:0000256" key="2">
    <source>
        <dbReference type="ARBA" id="ARBA00022475"/>
    </source>
</evidence>
<comment type="subcellular location">
    <subcellularLocation>
        <location evidence="1">Cell membrane</location>
        <topology evidence="1">Multi-pass membrane protein</topology>
    </subcellularLocation>
</comment>
<dbReference type="PANTHER" id="PTHR30572:SF18">
    <property type="entry name" value="ABC-TYPE MACROLIDE FAMILY EXPORT SYSTEM PERMEASE COMPONENT 2"/>
    <property type="match status" value="1"/>
</dbReference>
<proteinExistence type="predicted"/>
<feature type="transmembrane region" description="Helical" evidence="6">
    <location>
        <begin position="289"/>
        <end position="311"/>
    </location>
</feature>
<sequence length="800" mass="90926">MLLNYLKIALRNIKRHSLRSFIHVIGLSIGIAACFVIYNLVRYEYSFDQFHPEKEKIHRIMSVTGNAEEQWPNSGTHFPLAEAVRNELPLATEVNHFYTSNSVMISSADGEKNFGRQSGVIYADSSYFQMFPYQWLSGNRINALKNMNSIVLTEKAMQKYFGDISPNKAMGRELMVADSIPLKVTGVVADFKENSDFTFTEFISMATILNKESFRNEFHVDNWENVTSSSQLFIKIDPNDFHEAEKTLLAIRDKYIEQEDDWKTDFTLEPLNELHFSQPYSTKAADKKVINGLIAIGFFILFIACVNFINLETAQAKLRAKEVGVRKSLGSSRKQLIAQFLSETFLIIICAIIIALFLSELGIAYFKDLLPANLSFDYWSVNNVVFLSLLSIVILLLSGFYPALLLSGYSPVKALKGDRTFKKGFDFQYFLRKNLTVLQFTLSIAFIIIVMAVSGQIDYLLKKDVGFNKEAVMYTFTAFDFDDQRNQVLKEELKKYSFIQDVSLSSEMLISQGLWTTSISLAEDTSDFELGIQIKKADTSYINLYDVPLIAGRNYRIDSDETLINEMAASKLGFENPEEAIGERIDYNNEELIIVGIFKDVHTQSMYSAIRPMMIKTDNNGLFTTNIKLKPNIDLVTAKEQMQASYRSIYPNENHEFKFLDKTVENFYQSELRMKRVLGFATVVAILISCLGLFGLSSFTIAQRTKEISIRKVLGASLSNILILITKEYAFLIAIAFVLSIYPAWYFLNNWLSNFQYRMELSALTFIVAGIIAFVLSLLIVGLHSLKAANSNPAEVLKDE</sequence>
<dbReference type="PANTHER" id="PTHR30572">
    <property type="entry name" value="MEMBRANE COMPONENT OF TRANSPORTER-RELATED"/>
    <property type="match status" value="1"/>
</dbReference>
<dbReference type="GO" id="GO:0022857">
    <property type="term" value="F:transmembrane transporter activity"/>
    <property type="evidence" value="ECO:0007669"/>
    <property type="project" value="TreeGrafter"/>
</dbReference>
<dbReference type="Pfam" id="PF12704">
    <property type="entry name" value="MacB_PCD"/>
    <property type="match status" value="2"/>
</dbReference>
<evidence type="ECO:0000313" key="9">
    <source>
        <dbReference type="EMBL" id="WMN12996.1"/>
    </source>
</evidence>
<feature type="transmembrane region" description="Helical" evidence="6">
    <location>
        <begin position="21"/>
        <end position="41"/>
    </location>
</feature>
<dbReference type="PROSITE" id="PS51257">
    <property type="entry name" value="PROKAR_LIPOPROTEIN"/>
    <property type="match status" value="1"/>
</dbReference>
<feature type="domain" description="ABC3 transporter permease C-terminal" evidence="7">
    <location>
        <begin position="680"/>
        <end position="793"/>
    </location>
</feature>
<keyword evidence="5 6" id="KW-0472">Membrane</keyword>
<name>A0AA51NCQ9_9BACT</name>
<accession>A0AA51NCQ9</accession>
<organism evidence="9 10">
    <name type="scientific">Marivirga salinarum</name>
    <dbReference type="NCBI Taxonomy" id="3059078"/>
    <lineage>
        <taxon>Bacteria</taxon>
        <taxon>Pseudomonadati</taxon>
        <taxon>Bacteroidota</taxon>
        <taxon>Cytophagia</taxon>
        <taxon>Cytophagales</taxon>
        <taxon>Marivirgaceae</taxon>
        <taxon>Marivirga</taxon>
    </lineage>
</organism>
<dbReference type="AlphaFoldDB" id="A0AA51NCQ9"/>
<protein>
    <submittedName>
        <fullName evidence="9">FtsX-like permease family protein</fullName>
    </submittedName>
</protein>
<keyword evidence="2" id="KW-1003">Cell membrane</keyword>
<feature type="domain" description="MacB-like periplasmic core" evidence="8">
    <location>
        <begin position="20"/>
        <end position="238"/>
    </location>
</feature>
<evidence type="ECO:0000256" key="6">
    <source>
        <dbReference type="SAM" id="Phobius"/>
    </source>
</evidence>
<feature type="transmembrane region" description="Helical" evidence="6">
    <location>
        <begin position="763"/>
        <end position="783"/>
    </location>
</feature>
<gene>
    <name evidence="9" type="ORF">QYS49_35240</name>
</gene>
<evidence type="ECO:0000256" key="3">
    <source>
        <dbReference type="ARBA" id="ARBA00022692"/>
    </source>
</evidence>
<evidence type="ECO:0000313" key="10">
    <source>
        <dbReference type="Proteomes" id="UP001230496"/>
    </source>
</evidence>
<keyword evidence="3 6" id="KW-0812">Transmembrane</keyword>
<keyword evidence="4 6" id="KW-1133">Transmembrane helix</keyword>
<dbReference type="Pfam" id="PF02687">
    <property type="entry name" value="FtsX"/>
    <property type="match status" value="2"/>
</dbReference>
<keyword evidence="10" id="KW-1185">Reference proteome</keyword>
<feature type="domain" description="MacB-like periplasmic core" evidence="8">
    <location>
        <begin position="435"/>
        <end position="644"/>
    </location>
</feature>
<evidence type="ECO:0000259" key="8">
    <source>
        <dbReference type="Pfam" id="PF12704"/>
    </source>
</evidence>
<feature type="transmembrane region" description="Helical" evidence="6">
    <location>
        <begin position="729"/>
        <end position="748"/>
    </location>
</feature>
<feature type="transmembrane region" description="Helical" evidence="6">
    <location>
        <begin position="677"/>
        <end position="702"/>
    </location>
</feature>
<dbReference type="RefSeq" id="WP_308351427.1">
    <property type="nucleotide sequence ID" value="NZ_CP129971.1"/>
</dbReference>
<dbReference type="KEGG" id="msaa:QYS49_35240"/>
<evidence type="ECO:0000259" key="7">
    <source>
        <dbReference type="Pfam" id="PF02687"/>
    </source>
</evidence>
<evidence type="ECO:0000256" key="5">
    <source>
        <dbReference type="ARBA" id="ARBA00023136"/>
    </source>
</evidence>
<reference evidence="9 10" key="1">
    <citation type="submission" date="2023-08" db="EMBL/GenBank/DDBJ databases">
        <title>Comparative genomics and taxonomic characterization of three novel marine species of genus Marivirga.</title>
        <authorList>
            <person name="Muhammad N."/>
            <person name="Kim S.-G."/>
        </authorList>
    </citation>
    <scope>NUCLEOTIDE SEQUENCE [LARGE SCALE GENOMIC DNA]</scope>
    <source>
        <strain evidence="9 10">BDSF4-3</strain>
    </source>
</reference>